<sequence length="696" mass="74401">MRMKTLTRIVAAGATAFLTAGLVSALPSSAAAAEDSPLACADSAITKKLENGSAWRMCARIHPIKGLILEQIEFKPATGEYEYAGYKRVLDQLNIAQLNVPYDTGHVQYNDITSYGFGKQYLMTQGPEVCSGEAMDVDQSFTYSGRLVERTVPGICVQEDPMGLVTHAQETQIGGGTLYADQGTALAVSSISKISWYEYQQRVTFDDHGQIDVGLGATGDIAPGWASDSGNAFFGNNPKTGWPLSGKSSVTTTTGGETTTKEIQSYAGSHWHNAMFKVDFGIDKGEKQTVEQWDFASPGAGTRAPIVEGTGTVKSSAFTSIENDDHDQLSWWRVLNPNSKNKDGHARSYEIVNNNTSNELIPDWAPSVTFTNYRSCEEYASDNLNAGCPGKSILDYVAGDTHELTDPVAWVNVGFHHTDKDEDQSPMPIHWQKFQLVPRDFFAQKPTITDSRKCINGPFSSVNAVTKPCTPENTVKPKISDKADGAAAVVPAVGKVLTSSTGTWRSAAQRLTYAHTWFRNGEAVSTGQDYTLTEADMNASITVKVSASATGFPTNVAESDAIVWGTPPTTEPTPEPTTEPTTAPTTAPTTRPTTAPTPKPVVKSTPKLSVRLAAKTVKPGRTNKVAVTVTAGGKPVSGKVSITVDGKVRTLTLVKGKANLTFTAPKKAKGYAVKVSYAGSSTVKAASTSVKLTVKK</sequence>
<evidence type="ECO:0000256" key="3">
    <source>
        <dbReference type="RuleBase" id="RU000672"/>
    </source>
</evidence>
<feature type="active site" description="Schiff-base intermediate with substrate; via topaquinone" evidence="1">
    <location>
        <position position="197"/>
    </location>
</feature>
<comment type="cofactor">
    <cofactor evidence="3">
        <name>Cu cation</name>
        <dbReference type="ChEBI" id="CHEBI:23378"/>
    </cofactor>
    <text evidence="3">Contains 1 topaquinone per subunit.</text>
</comment>
<dbReference type="Gene3D" id="2.60.40.2700">
    <property type="match status" value="1"/>
</dbReference>
<keyword evidence="3" id="KW-0186">Copper</keyword>
<feature type="region of interest" description="Disordered" evidence="4">
    <location>
        <begin position="563"/>
        <end position="604"/>
    </location>
</feature>
<dbReference type="GO" id="GO:0008131">
    <property type="term" value="F:primary methylamine oxidase activity"/>
    <property type="evidence" value="ECO:0007669"/>
    <property type="project" value="InterPro"/>
</dbReference>
<evidence type="ECO:0000313" key="7">
    <source>
        <dbReference type="EMBL" id="SKB03014.1"/>
    </source>
</evidence>
<gene>
    <name evidence="7" type="ORF">SAMN06295964_0120</name>
</gene>
<accession>A0A1T4YMF3</accession>
<feature type="compositionally biased region" description="Low complexity" evidence="4">
    <location>
        <begin position="578"/>
        <end position="596"/>
    </location>
</feature>
<dbReference type="EMBL" id="LT796768">
    <property type="protein sequence ID" value="SKB03014.1"/>
    <property type="molecule type" value="Genomic_DNA"/>
</dbReference>
<feature type="modified residue" description="2',4',5'-topaquinone" evidence="2">
    <location>
        <position position="197"/>
    </location>
</feature>
<dbReference type="AlphaFoldDB" id="A0A1T4YMF3"/>
<protein>
    <recommendedName>
        <fullName evidence="3">Amine oxidase</fullName>
        <ecNumber evidence="3">1.4.3.-</ecNumber>
    </recommendedName>
</protein>
<keyword evidence="8" id="KW-1185">Reference proteome</keyword>
<dbReference type="GO" id="GO:0048038">
    <property type="term" value="F:quinone binding"/>
    <property type="evidence" value="ECO:0007669"/>
    <property type="project" value="InterPro"/>
</dbReference>
<organism evidence="7 8">
    <name type="scientific">Aeromicrobium choanae</name>
    <dbReference type="NCBI Taxonomy" id="1736691"/>
    <lineage>
        <taxon>Bacteria</taxon>
        <taxon>Bacillati</taxon>
        <taxon>Actinomycetota</taxon>
        <taxon>Actinomycetes</taxon>
        <taxon>Propionibacteriales</taxon>
        <taxon>Nocardioidaceae</taxon>
        <taxon>Aeromicrobium</taxon>
    </lineage>
</organism>
<dbReference type="InterPro" id="IPR000269">
    <property type="entry name" value="Cu_amine_oxidase"/>
</dbReference>
<dbReference type="InterPro" id="IPR015798">
    <property type="entry name" value="Cu_amine_oxidase_C"/>
</dbReference>
<evidence type="ECO:0000256" key="2">
    <source>
        <dbReference type="PIRSR" id="PIRSR600269-51"/>
    </source>
</evidence>
<dbReference type="PANTHER" id="PTHR10638">
    <property type="entry name" value="COPPER AMINE OXIDASE"/>
    <property type="match status" value="1"/>
</dbReference>
<keyword evidence="3" id="KW-0479">Metal-binding</keyword>
<dbReference type="InterPro" id="IPR036460">
    <property type="entry name" value="Cu_amine_oxidase_C_sf"/>
</dbReference>
<feature type="chain" id="PRO_5038902124" description="Amine oxidase" evidence="5">
    <location>
        <begin position="26"/>
        <end position="696"/>
    </location>
</feature>
<keyword evidence="5" id="KW-0732">Signal</keyword>
<dbReference type="GO" id="GO:0005507">
    <property type="term" value="F:copper ion binding"/>
    <property type="evidence" value="ECO:0007669"/>
    <property type="project" value="InterPro"/>
</dbReference>
<proteinExistence type="inferred from homology"/>
<dbReference type="Pfam" id="PF01179">
    <property type="entry name" value="Cu_amine_oxid"/>
    <property type="match status" value="1"/>
</dbReference>
<keyword evidence="1 3" id="KW-0801">TPQ</keyword>
<keyword evidence="3" id="KW-0560">Oxidoreductase</keyword>
<evidence type="ECO:0000256" key="1">
    <source>
        <dbReference type="PIRSR" id="PIRSR600269-50"/>
    </source>
</evidence>
<evidence type="ECO:0000313" key="8">
    <source>
        <dbReference type="Proteomes" id="UP000191040"/>
    </source>
</evidence>
<feature type="domain" description="Copper amine oxidase catalytic" evidence="6">
    <location>
        <begin position="54"/>
        <end position="447"/>
    </location>
</feature>
<evidence type="ECO:0000256" key="4">
    <source>
        <dbReference type="SAM" id="MobiDB-lite"/>
    </source>
</evidence>
<name>A0A1T4YMF3_9ACTN</name>
<feature type="active site" description="Proton acceptor" evidence="1">
    <location>
        <position position="111"/>
    </location>
</feature>
<comment type="similarity">
    <text evidence="3">Belongs to the copper/topaquinone oxidase family.</text>
</comment>
<feature type="signal peptide" evidence="5">
    <location>
        <begin position="1"/>
        <end position="25"/>
    </location>
</feature>
<reference evidence="8" key="1">
    <citation type="submission" date="2017-02" db="EMBL/GenBank/DDBJ databases">
        <authorList>
            <person name="Varghese N."/>
            <person name="Submissions S."/>
        </authorList>
    </citation>
    <scope>NUCLEOTIDE SEQUENCE [LARGE SCALE GENOMIC DNA]</scope>
    <source>
        <strain evidence="8">9H-4</strain>
    </source>
</reference>
<evidence type="ECO:0000259" key="6">
    <source>
        <dbReference type="Pfam" id="PF01179"/>
    </source>
</evidence>
<dbReference type="OrthoDB" id="9772590at2"/>
<evidence type="ECO:0000256" key="5">
    <source>
        <dbReference type="SAM" id="SignalP"/>
    </source>
</evidence>
<dbReference type="SUPFAM" id="SSF49998">
    <property type="entry name" value="Amine oxidase catalytic domain"/>
    <property type="match status" value="1"/>
</dbReference>
<dbReference type="EC" id="1.4.3.-" evidence="3"/>
<comment type="PTM">
    <text evidence="2 3">Topaquinone (TPQ) is generated by copper-dependent autoxidation of a specific tyrosyl residue.</text>
</comment>
<dbReference type="GO" id="GO:0009308">
    <property type="term" value="P:amine metabolic process"/>
    <property type="evidence" value="ECO:0007669"/>
    <property type="project" value="UniProtKB-UniRule"/>
</dbReference>
<dbReference type="STRING" id="1736691.SAMN06295964_0120"/>
<dbReference type="Gene3D" id="2.70.98.20">
    <property type="entry name" value="Copper amine oxidase, catalytic domain"/>
    <property type="match status" value="1"/>
</dbReference>
<dbReference type="Proteomes" id="UP000191040">
    <property type="component" value="Chromosome I"/>
</dbReference>